<proteinExistence type="inferred from homology"/>
<dbReference type="InterPro" id="IPR011642">
    <property type="entry name" value="Gate_dom"/>
</dbReference>
<dbReference type="Pfam" id="PF07670">
    <property type="entry name" value="Gate"/>
    <property type="match status" value="1"/>
</dbReference>
<evidence type="ECO:0000259" key="9">
    <source>
        <dbReference type="Pfam" id="PF07662"/>
    </source>
</evidence>
<reference evidence="12" key="1">
    <citation type="submission" date="2016-10" db="EMBL/GenBank/DDBJ databases">
        <authorList>
            <person name="Varghese N."/>
            <person name="Submissions S."/>
        </authorList>
    </citation>
    <scope>NUCLEOTIDE SEQUENCE [LARGE SCALE GENOMIC DNA]</scope>
    <source>
        <strain evidence="12">CGMCC 1.8895</strain>
    </source>
</reference>
<feature type="transmembrane region" description="Helical" evidence="7">
    <location>
        <begin position="186"/>
        <end position="206"/>
    </location>
</feature>
<feature type="domain" description="Concentrative nucleoside transporter C-terminal" evidence="9">
    <location>
        <begin position="214"/>
        <end position="415"/>
    </location>
</feature>
<dbReference type="InterPro" id="IPR002668">
    <property type="entry name" value="CNT_N_dom"/>
</dbReference>
<accession>A0A1G9D197</accession>
<evidence type="ECO:0000259" key="10">
    <source>
        <dbReference type="Pfam" id="PF07670"/>
    </source>
</evidence>
<evidence type="ECO:0000259" key="8">
    <source>
        <dbReference type="Pfam" id="PF01773"/>
    </source>
</evidence>
<feature type="transmembrane region" description="Helical" evidence="7">
    <location>
        <begin position="105"/>
        <end position="129"/>
    </location>
</feature>
<evidence type="ECO:0000313" key="12">
    <source>
        <dbReference type="Proteomes" id="UP000199008"/>
    </source>
</evidence>
<dbReference type="Pfam" id="PF07662">
    <property type="entry name" value="Nucleos_tra2_C"/>
    <property type="match status" value="1"/>
</dbReference>
<dbReference type="PANTHER" id="PTHR10590">
    <property type="entry name" value="SODIUM/NUCLEOSIDE COTRANSPORTER"/>
    <property type="match status" value="1"/>
</dbReference>
<dbReference type="Proteomes" id="UP000199008">
    <property type="component" value="Unassembled WGS sequence"/>
</dbReference>
<dbReference type="OrthoDB" id="9766455at2"/>
<sequence>MGILMGIVGILFTMFLAWIASSNKKLSFKKWKNILILLALQLFFAFLFLNTTWGQTFIGWLAEAFNHLLGFAAEGGQFVFGDLMSLSTESGAAGEQVLYNSEDGLAFNVFFFNVLIPIIFISAIIGILSYTRVLPLIIKGIGILMTRITGMPYIESYNGAASMFLGQSEVFISLKNVLPKMTTQRMYTLAAQAMSSISLSIVGAFFTMLEPQFVIIAIVLNFLGIYIIVHIINPYEEEINDTGVEISTNPEKGKSFFQVLGDYIIDGGKVVLVVAAMLIGFIALIGLLNQLFLLIPGSSLTFQDILGYIFMPIAFLIGIPWDEAQTAGSLMATKLITNEFVAIGEFMTIADDLSRKTQAMVSVFLISFANFGSIGIIAGSVKGLHGESGDKVARFGLKLVYGASLVSLLTATIVGFFF</sequence>
<dbReference type="InterPro" id="IPR008276">
    <property type="entry name" value="C_nuclsd_transpt"/>
</dbReference>
<keyword evidence="6 7" id="KW-0472">Membrane</keyword>
<dbReference type="InterPro" id="IPR011657">
    <property type="entry name" value="CNT_C_dom"/>
</dbReference>
<feature type="transmembrane region" description="Helical" evidence="7">
    <location>
        <begin position="359"/>
        <end position="378"/>
    </location>
</feature>
<comment type="subcellular location">
    <subcellularLocation>
        <location evidence="1">Cell membrane</location>
        <topology evidence="1">Multi-pass membrane protein</topology>
    </subcellularLocation>
</comment>
<dbReference type="GO" id="GO:0005886">
    <property type="term" value="C:plasma membrane"/>
    <property type="evidence" value="ECO:0007669"/>
    <property type="project" value="UniProtKB-SubCell"/>
</dbReference>
<feature type="transmembrane region" description="Helical" evidence="7">
    <location>
        <begin position="399"/>
        <end position="417"/>
    </location>
</feature>
<evidence type="ECO:0000256" key="1">
    <source>
        <dbReference type="ARBA" id="ARBA00004651"/>
    </source>
</evidence>
<dbReference type="AlphaFoldDB" id="A0A1G9D197"/>
<feature type="transmembrane region" description="Helical" evidence="7">
    <location>
        <begin position="34"/>
        <end position="53"/>
    </location>
</feature>
<dbReference type="GO" id="GO:0015293">
    <property type="term" value="F:symporter activity"/>
    <property type="evidence" value="ECO:0007669"/>
    <property type="project" value="TreeGrafter"/>
</dbReference>
<evidence type="ECO:0000256" key="6">
    <source>
        <dbReference type="ARBA" id="ARBA00023136"/>
    </source>
</evidence>
<dbReference type="Pfam" id="PF01773">
    <property type="entry name" value="Nucleos_tra2_N"/>
    <property type="match status" value="1"/>
</dbReference>
<dbReference type="STRING" id="576118.SAMN05216216_10513"/>
<evidence type="ECO:0000256" key="7">
    <source>
        <dbReference type="SAM" id="Phobius"/>
    </source>
</evidence>
<dbReference type="GO" id="GO:0005337">
    <property type="term" value="F:nucleoside transmembrane transporter activity"/>
    <property type="evidence" value="ECO:0007669"/>
    <property type="project" value="InterPro"/>
</dbReference>
<feature type="transmembrane region" description="Helical" evidence="7">
    <location>
        <begin position="6"/>
        <end position="22"/>
    </location>
</feature>
<keyword evidence="3" id="KW-1003">Cell membrane</keyword>
<organism evidence="11 12">
    <name type="scientific">Lacicoccus qingdaonensis</name>
    <dbReference type="NCBI Taxonomy" id="576118"/>
    <lineage>
        <taxon>Bacteria</taxon>
        <taxon>Bacillati</taxon>
        <taxon>Bacillota</taxon>
        <taxon>Bacilli</taxon>
        <taxon>Bacillales</taxon>
        <taxon>Salinicoccaceae</taxon>
        <taxon>Lacicoccus</taxon>
    </lineage>
</organism>
<feature type="domain" description="Concentrative nucleoside transporter N-terminal" evidence="8">
    <location>
        <begin position="8"/>
        <end position="83"/>
    </location>
</feature>
<feature type="transmembrane region" description="Helical" evidence="7">
    <location>
        <begin position="305"/>
        <end position="321"/>
    </location>
</feature>
<evidence type="ECO:0000256" key="4">
    <source>
        <dbReference type="ARBA" id="ARBA00022692"/>
    </source>
</evidence>
<keyword evidence="12" id="KW-1185">Reference proteome</keyword>
<dbReference type="PANTHER" id="PTHR10590:SF13">
    <property type="entry name" value="NUCLEOSIDE PERMEASE NUPC"/>
    <property type="match status" value="1"/>
</dbReference>
<dbReference type="RefSeq" id="WP_092985062.1">
    <property type="nucleotide sequence ID" value="NZ_FNFY01000005.1"/>
</dbReference>
<comment type="similarity">
    <text evidence="2">Belongs to the concentrative nucleoside transporter (CNT) (TC 2.A.41) family.</text>
</comment>
<evidence type="ECO:0000256" key="2">
    <source>
        <dbReference type="ARBA" id="ARBA00009033"/>
    </source>
</evidence>
<feature type="transmembrane region" description="Helical" evidence="7">
    <location>
        <begin position="213"/>
        <end position="232"/>
    </location>
</feature>
<evidence type="ECO:0000256" key="3">
    <source>
        <dbReference type="ARBA" id="ARBA00022475"/>
    </source>
</evidence>
<evidence type="ECO:0000313" key="11">
    <source>
        <dbReference type="EMBL" id="SDK57691.1"/>
    </source>
</evidence>
<gene>
    <name evidence="11" type="ORF">SAMN05216216_10513</name>
</gene>
<feature type="domain" description="Nucleoside transporter/FeoB GTPase Gate" evidence="10">
    <location>
        <begin position="111"/>
        <end position="210"/>
    </location>
</feature>
<keyword evidence="4 7" id="KW-0812">Transmembrane</keyword>
<dbReference type="EMBL" id="FNFY01000005">
    <property type="protein sequence ID" value="SDK57691.1"/>
    <property type="molecule type" value="Genomic_DNA"/>
</dbReference>
<name>A0A1G9D197_9BACL</name>
<protein>
    <submittedName>
        <fullName evidence="11">Nucleoside transport protein</fullName>
    </submittedName>
</protein>
<evidence type="ECO:0000256" key="5">
    <source>
        <dbReference type="ARBA" id="ARBA00022989"/>
    </source>
</evidence>
<feature type="transmembrane region" description="Helical" evidence="7">
    <location>
        <begin position="270"/>
        <end position="293"/>
    </location>
</feature>
<keyword evidence="5 7" id="KW-1133">Transmembrane helix</keyword>